<evidence type="ECO:0000259" key="1">
    <source>
        <dbReference type="Pfam" id="PF03435"/>
    </source>
</evidence>
<evidence type="ECO:0000313" key="4">
    <source>
        <dbReference type="Proteomes" id="UP001143307"/>
    </source>
</evidence>
<sequence>MKIVLVGGYGVFGSRLAELLLRDGHSVWVAGRSLEKAQELTNVIGGHPLEVDVRATPDKVLQPGPDVVIDATGPFKGNQDSAYHLPRLCLAAAVDYLDLSDNADFTSGISTLDEAARKQGRRLLSGASSVPGLSSIVAAELCRGYDEILLIDIAILPGNRAPRGAAVIASIVGQMGTLSPVWRGGVWRKQRIWTDAKRVSLDQGLTRTGYLIEVPDIRLFPRFFQARSVVFRAGMELGLLNMALRSLGWVRRTWPFDVSPQRVRLMQWCANCLLRFGTDRGGMSVTVVGRKGAAFSQRDWRLIAAAGDGPYIPGITARALLRSLKQVTPGARPCLAELTLDEVNQAMSDLCVTTELSETAQKSLFQTCLGDRWAELPPQVQDLHSVQDIESFSGTAQVLRGKSLFTRLLANIFRFPAAGENVSVSVTMTRTKRGEIWERNFGGRIFRSHCTSAKAPYLYKEHFGLFTCELALLVENECISLPVTRGWFAGIPLPRFFLPRSDSREYVQCGSFCFDIALRAPFGGGLIVQYRGYLQPDRSELLQNKN</sequence>
<evidence type="ECO:0000313" key="3">
    <source>
        <dbReference type="EMBL" id="MCX2975151.1"/>
    </source>
</evidence>
<keyword evidence="4" id="KW-1185">Reference proteome</keyword>
<dbReference type="PANTHER" id="PTHR43796:SF2">
    <property type="entry name" value="CARBOXYNORSPERMIDINE SYNTHASE"/>
    <property type="match status" value="1"/>
</dbReference>
<dbReference type="Pfam" id="PF03435">
    <property type="entry name" value="Sacchrp_dh_NADP"/>
    <property type="match status" value="1"/>
</dbReference>
<proteinExistence type="predicted"/>
<comment type="caution">
    <text evidence="3">The sequence shown here is derived from an EMBL/GenBank/DDBJ whole genome shotgun (WGS) entry which is preliminary data.</text>
</comment>
<dbReference type="InterPro" id="IPR036291">
    <property type="entry name" value="NAD(P)-bd_dom_sf"/>
</dbReference>
<name>A0ABT3T001_9GAMM</name>
<dbReference type="Gene3D" id="3.30.360.10">
    <property type="entry name" value="Dihydrodipicolinate Reductase, domain 2"/>
    <property type="match status" value="1"/>
</dbReference>
<dbReference type="Proteomes" id="UP001143307">
    <property type="component" value="Unassembled WGS sequence"/>
</dbReference>
<evidence type="ECO:0000259" key="2">
    <source>
        <dbReference type="Pfam" id="PF13761"/>
    </source>
</evidence>
<reference evidence="3" key="1">
    <citation type="submission" date="2019-02" db="EMBL/GenBank/DDBJ databases">
        <authorList>
            <person name="Li S.-H."/>
        </authorList>
    </citation>
    <scope>NUCLEOTIDE SEQUENCE</scope>
    <source>
        <strain evidence="3">IMCC8485</strain>
    </source>
</reference>
<feature type="domain" description="DUF4166" evidence="2">
    <location>
        <begin position="376"/>
        <end position="534"/>
    </location>
</feature>
<dbReference type="InterPro" id="IPR025311">
    <property type="entry name" value="DUF4166"/>
</dbReference>
<dbReference type="RefSeq" id="WP_279253808.1">
    <property type="nucleotide sequence ID" value="NZ_SHNP01000006.1"/>
</dbReference>
<gene>
    <name evidence="3" type="ORF">EYC87_16325</name>
</gene>
<protein>
    <submittedName>
        <fullName evidence="3">SDR family NAD(P)-dependent oxidoreductase</fullName>
    </submittedName>
</protein>
<dbReference type="SUPFAM" id="SSF51735">
    <property type="entry name" value="NAD(P)-binding Rossmann-fold domains"/>
    <property type="match status" value="1"/>
</dbReference>
<dbReference type="Gene3D" id="3.40.50.720">
    <property type="entry name" value="NAD(P)-binding Rossmann-like Domain"/>
    <property type="match status" value="1"/>
</dbReference>
<accession>A0ABT3T001</accession>
<organism evidence="3 4">
    <name type="scientific">Candidatus Seongchinamella marina</name>
    <dbReference type="NCBI Taxonomy" id="2518990"/>
    <lineage>
        <taxon>Bacteria</taxon>
        <taxon>Pseudomonadati</taxon>
        <taxon>Pseudomonadota</taxon>
        <taxon>Gammaproteobacteria</taxon>
        <taxon>Cellvibrionales</taxon>
        <taxon>Halieaceae</taxon>
        <taxon>Seongchinamella</taxon>
    </lineage>
</organism>
<feature type="domain" description="Saccharopine dehydrogenase NADP binding" evidence="1">
    <location>
        <begin position="4"/>
        <end position="120"/>
    </location>
</feature>
<dbReference type="PANTHER" id="PTHR43796">
    <property type="entry name" value="CARBOXYNORSPERMIDINE SYNTHASE"/>
    <property type="match status" value="1"/>
</dbReference>
<dbReference type="Pfam" id="PF13761">
    <property type="entry name" value="DUF4166"/>
    <property type="match status" value="1"/>
</dbReference>
<dbReference type="EMBL" id="SHNP01000006">
    <property type="protein sequence ID" value="MCX2975151.1"/>
    <property type="molecule type" value="Genomic_DNA"/>
</dbReference>
<dbReference type="InterPro" id="IPR005097">
    <property type="entry name" value="Sacchrp_dh_NADP-bd"/>
</dbReference>